<proteinExistence type="predicted"/>
<keyword evidence="2" id="KW-0732">Signal</keyword>
<dbReference type="EMBL" id="OZ020100">
    <property type="protein sequence ID" value="CAK9273982.1"/>
    <property type="molecule type" value="Genomic_DNA"/>
</dbReference>
<feature type="transmembrane region" description="Helical" evidence="1">
    <location>
        <begin position="101"/>
        <end position="122"/>
    </location>
</feature>
<dbReference type="Proteomes" id="UP001497444">
    <property type="component" value="Chromosome 5"/>
</dbReference>
<keyword evidence="1" id="KW-0472">Membrane</keyword>
<sequence>MLANLAVLVHSLACWMALAVCQNDMPLPTWSIARLNRMMFLMVTVYECGSSSSSSTSLRMNNFMALVFSLSFLAAFLAAAPTTSSSASSLSTTTSSSRKNMLPMIVFTMLAFTMLALIMNVSMSLSRSIYRCSVFVTLILLSKKCCLSFLAAALYNAHDSACCPS</sequence>
<keyword evidence="1" id="KW-1133">Transmembrane helix</keyword>
<evidence type="ECO:0008006" key="5">
    <source>
        <dbReference type="Google" id="ProtNLM"/>
    </source>
</evidence>
<accession>A0ABP0X4F9</accession>
<reference evidence="3" key="1">
    <citation type="submission" date="2024-02" db="EMBL/GenBank/DDBJ databases">
        <authorList>
            <consortium name="ELIXIR-Norway"/>
            <consortium name="Elixir Norway"/>
        </authorList>
    </citation>
    <scope>NUCLEOTIDE SEQUENCE</scope>
</reference>
<name>A0ABP0X4F9_9BRYO</name>
<feature type="chain" id="PRO_5045556326" description="NADH dehydrogenase subunit 6" evidence="2">
    <location>
        <begin position="22"/>
        <end position="165"/>
    </location>
</feature>
<keyword evidence="1" id="KW-0812">Transmembrane</keyword>
<evidence type="ECO:0000256" key="1">
    <source>
        <dbReference type="SAM" id="Phobius"/>
    </source>
</evidence>
<feature type="signal peptide" evidence="2">
    <location>
        <begin position="1"/>
        <end position="21"/>
    </location>
</feature>
<feature type="transmembrane region" description="Helical" evidence="1">
    <location>
        <begin position="134"/>
        <end position="155"/>
    </location>
</feature>
<gene>
    <name evidence="3" type="ORF">CSSPJE1EN1_LOCUS19460</name>
</gene>
<evidence type="ECO:0000313" key="3">
    <source>
        <dbReference type="EMBL" id="CAK9273982.1"/>
    </source>
</evidence>
<organism evidence="3 4">
    <name type="scientific">Sphagnum jensenii</name>
    <dbReference type="NCBI Taxonomy" id="128206"/>
    <lineage>
        <taxon>Eukaryota</taxon>
        <taxon>Viridiplantae</taxon>
        <taxon>Streptophyta</taxon>
        <taxon>Embryophyta</taxon>
        <taxon>Bryophyta</taxon>
        <taxon>Sphagnophytina</taxon>
        <taxon>Sphagnopsida</taxon>
        <taxon>Sphagnales</taxon>
        <taxon>Sphagnaceae</taxon>
        <taxon>Sphagnum</taxon>
    </lineage>
</organism>
<evidence type="ECO:0000313" key="4">
    <source>
        <dbReference type="Proteomes" id="UP001497444"/>
    </source>
</evidence>
<keyword evidence="4" id="KW-1185">Reference proteome</keyword>
<feature type="transmembrane region" description="Helical" evidence="1">
    <location>
        <begin position="61"/>
        <end position="81"/>
    </location>
</feature>
<protein>
    <recommendedName>
        <fullName evidence="5">NADH dehydrogenase subunit 6</fullName>
    </recommendedName>
</protein>
<evidence type="ECO:0000256" key="2">
    <source>
        <dbReference type="SAM" id="SignalP"/>
    </source>
</evidence>